<dbReference type="PANTHER" id="PTHR43300">
    <property type="entry name" value="ACETYLTRANSFERASE"/>
    <property type="match status" value="1"/>
</dbReference>
<evidence type="ECO:0000256" key="4">
    <source>
        <dbReference type="ARBA" id="ARBA00023315"/>
    </source>
</evidence>
<keyword evidence="2" id="KW-0808">Transferase</keyword>
<evidence type="ECO:0000256" key="3">
    <source>
        <dbReference type="ARBA" id="ARBA00022737"/>
    </source>
</evidence>
<dbReference type="SUPFAM" id="SSF51161">
    <property type="entry name" value="Trimeric LpxA-like enzymes"/>
    <property type="match status" value="1"/>
</dbReference>
<evidence type="ECO:0000313" key="5">
    <source>
        <dbReference type="EMBL" id="MBW6397550.1"/>
    </source>
</evidence>
<keyword evidence="4" id="KW-0012">Acyltransferase</keyword>
<keyword evidence="6" id="KW-1185">Reference proteome</keyword>
<proteinExistence type="inferred from homology"/>
<evidence type="ECO:0000313" key="6">
    <source>
        <dbReference type="Proteomes" id="UP001196565"/>
    </source>
</evidence>
<dbReference type="PROSITE" id="PS00101">
    <property type="entry name" value="HEXAPEP_TRANSFERASES"/>
    <property type="match status" value="1"/>
</dbReference>
<protein>
    <submittedName>
        <fullName evidence="5">N-acetyltransferase</fullName>
    </submittedName>
</protein>
<dbReference type="PANTHER" id="PTHR43300:SF4">
    <property type="entry name" value="ACYL-[ACYL-CARRIER-PROTEIN]--UDP-N-ACETYLGLUCOSAMINE O-ACYLTRANSFERASE"/>
    <property type="match status" value="1"/>
</dbReference>
<dbReference type="InterPro" id="IPR011004">
    <property type="entry name" value="Trimer_LpxA-like_sf"/>
</dbReference>
<dbReference type="InterPro" id="IPR001451">
    <property type="entry name" value="Hexapep"/>
</dbReference>
<dbReference type="InterPro" id="IPR050179">
    <property type="entry name" value="Trans_hexapeptide_repeat"/>
</dbReference>
<keyword evidence="3" id="KW-0677">Repeat</keyword>
<name>A0ABS7A898_9PROT</name>
<reference evidence="5 6" key="1">
    <citation type="submission" date="2021-07" db="EMBL/GenBank/DDBJ databases">
        <authorList>
            <person name="So Y."/>
        </authorList>
    </citation>
    <scope>NUCLEOTIDE SEQUENCE [LARGE SCALE GENOMIC DNA]</scope>
    <source>
        <strain evidence="5 6">HJA6</strain>
    </source>
</reference>
<dbReference type="Pfam" id="PF00132">
    <property type="entry name" value="Hexapep"/>
    <property type="match status" value="1"/>
</dbReference>
<evidence type="ECO:0000256" key="1">
    <source>
        <dbReference type="ARBA" id="ARBA00007274"/>
    </source>
</evidence>
<dbReference type="InterPro" id="IPR018357">
    <property type="entry name" value="Hexapep_transf_CS"/>
</dbReference>
<accession>A0ABS7A898</accession>
<dbReference type="CDD" id="cd03358">
    <property type="entry name" value="LbH_WxcM_N_like"/>
    <property type="match status" value="1"/>
</dbReference>
<evidence type="ECO:0000256" key="2">
    <source>
        <dbReference type="ARBA" id="ARBA00022679"/>
    </source>
</evidence>
<organism evidence="5 6">
    <name type="scientific">Roseomonas alba</name>
    <dbReference type="NCBI Taxonomy" id="2846776"/>
    <lineage>
        <taxon>Bacteria</taxon>
        <taxon>Pseudomonadati</taxon>
        <taxon>Pseudomonadota</taxon>
        <taxon>Alphaproteobacteria</taxon>
        <taxon>Acetobacterales</taxon>
        <taxon>Roseomonadaceae</taxon>
        <taxon>Roseomonas</taxon>
    </lineage>
</organism>
<dbReference type="RefSeq" id="WP_219762154.1">
    <property type="nucleotide sequence ID" value="NZ_JAHYBZ010000002.1"/>
</dbReference>
<comment type="similarity">
    <text evidence="1">Belongs to the transferase hexapeptide repeat family.</text>
</comment>
<dbReference type="EMBL" id="JAHYBZ010000002">
    <property type="protein sequence ID" value="MBW6397550.1"/>
    <property type="molecule type" value="Genomic_DNA"/>
</dbReference>
<gene>
    <name evidence="5" type="ORF">KPL78_06815</name>
</gene>
<comment type="caution">
    <text evidence="5">The sequence shown here is derived from an EMBL/GenBank/DDBJ whole genome shotgun (WGS) entry which is preliminary data.</text>
</comment>
<sequence>MPLINVQLGDGTVITHPDLVNLYGCSVGEGTRIGPFVEIQKNSAVGSRCKISSHSFICEGVTIEDEVFIGHGVMFTNELYPRATALGGGLQTEADWSVVPTRICHGASIGSNATIVCGVTVGRFALVGAGAVVTRDVPEHAIVAGVPARVVGDVRDRDSLPTPATGMTMP</sequence>
<dbReference type="Gene3D" id="2.160.10.10">
    <property type="entry name" value="Hexapeptide repeat proteins"/>
    <property type="match status" value="1"/>
</dbReference>
<dbReference type="Proteomes" id="UP001196565">
    <property type="component" value="Unassembled WGS sequence"/>
</dbReference>